<reference evidence="2 3" key="1">
    <citation type="submission" date="2019-08" db="EMBL/GenBank/DDBJ databases">
        <title>In-depth cultivation of the pig gut microbiome towards novel bacterial diversity and tailored functional studies.</title>
        <authorList>
            <person name="Wylensek D."/>
            <person name="Hitch T.C.A."/>
            <person name="Clavel T."/>
        </authorList>
    </citation>
    <scope>NUCLEOTIDE SEQUENCE [LARGE SCALE GENOMIC DNA]</scope>
    <source>
        <strain evidence="2 3">WCA-693-APC-5D-A</strain>
    </source>
</reference>
<keyword evidence="3" id="KW-1185">Reference proteome</keyword>
<sequence length="59" mass="6562">MIKMVREGFLAIGAFTGVSALLTVLNVADKKTWFVLPLVFMAYFCFRVYVVLGGSNVEK</sequence>
<evidence type="ECO:0000313" key="2">
    <source>
        <dbReference type="EMBL" id="MSU08247.1"/>
    </source>
</evidence>
<proteinExistence type="predicted"/>
<dbReference type="Proteomes" id="UP000433181">
    <property type="component" value="Unassembled WGS sequence"/>
</dbReference>
<gene>
    <name evidence="2" type="ORF">FYJ84_04490</name>
</gene>
<dbReference type="GeneID" id="96778164"/>
<keyword evidence="1" id="KW-1133">Transmembrane helix</keyword>
<evidence type="ECO:0000313" key="3">
    <source>
        <dbReference type="Proteomes" id="UP000433181"/>
    </source>
</evidence>
<keyword evidence="1" id="KW-0472">Membrane</keyword>
<feature type="transmembrane region" description="Helical" evidence="1">
    <location>
        <begin position="34"/>
        <end position="52"/>
    </location>
</feature>
<dbReference type="AlphaFoldDB" id="A0A6I2UBX9"/>
<accession>A0A6I2UBX9</accession>
<evidence type="ECO:0000256" key="1">
    <source>
        <dbReference type="SAM" id="Phobius"/>
    </source>
</evidence>
<protein>
    <submittedName>
        <fullName evidence="2">Uncharacterized protein</fullName>
    </submittedName>
</protein>
<name>A0A6I2UBX9_9FIRM</name>
<organism evidence="2 3">
    <name type="scientific">Anaerovibrio slackiae</name>
    <dbReference type="NCBI Taxonomy" id="2652309"/>
    <lineage>
        <taxon>Bacteria</taxon>
        <taxon>Bacillati</taxon>
        <taxon>Bacillota</taxon>
        <taxon>Negativicutes</taxon>
        <taxon>Selenomonadales</taxon>
        <taxon>Selenomonadaceae</taxon>
        <taxon>Anaerovibrio</taxon>
    </lineage>
</organism>
<feature type="transmembrane region" description="Helical" evidence="1">
    <location>
        <begin position="9"/>
        <end position="28"/>
    </location>
</feature>
<keyword evidence="1" id="KW-0812">Transmembrane</keyword>
<comment type="caution">
    <text evidence="2">The sequence shown here is derived from an EMBL/GenBank/DDBJ whole genome shotgun (WGS) entry which is preliminary data.</text>
</comment>
<dbReference type="EMBL" id="VUNR01000005">
    <property type="protein sequence ID" value="MSU08247.1"/>
    <property type="molecule type" value="Genomic_DNA"/>
</dbReference>
<dbReference type="RefSeq" id="WP_154406407.1">
    <property type="nucleotide sequence ID" value="NZ_VUNR01000005.1"/>
</dbReference>